<organism evidence="3 4">
    <name type="scientific">Plutella xylostella</name>
    <name type="common">Diamondback moth</name>
    <name type="synonym">Plutella maculipennis</name>
    <dbReference type="NCBI Taxonomy" id="51655"/>
    <lineage>
        <taxon>Eukaryota</taxon>
        <taxon>Metazoa</taxon>
        <taxon>Ecdysozoa</taxon>
        <taxon>Arthropoda</taxon>
        <taxon>Hexapoda</taxon>
        <taxon>Insecta</taxon>
        <taxon>Pterygota</taxon>
        <taxon>Neoptera</taxon>
        <taxon>Endopterygota</taxon>
        <taxon>Lepidoptera</taxon>
        <taxon>Glossata</taxon>
        <taxon>Ditrysia</taxon>
        <taxon>Yponomeutoidea</taxon>
        <taxon>Plutellidae</taxon>
        <taxon>Plutella</taxon>
    </lineage>
</organism>
<feature type="signal peptide" evidence="2">
    <location>
        <begin position="1"/>
        <end position="24"/>
    </location>
</feature>
<feature type="compositionally biased region" description="Basic residues" evidence="1">
    <location>
        <begin position="49"/>
        <end position="58"/>
    </location>
</feature>
<keyword evidence="4" id="KW-1185">Reference proteome</keyword>
<feature type="region of interest" description="Disordered" evidence="1">
    <location>
        <begin position="41"/>
        <end position="60"/>
    </location>
</feature>
<name>A0ABQ7QRP3_PLUXY</name>
<proteinExistence type="predicted"/>
<evidence type="ECO:0000313" key="4">
    <source>
        <dbReference type="Proteomes" id="UP000823941"/>
    </source>
</evidence>
<dbReference type="EMBL" id="JAHIBW010000009">
    <property type="protein sequence ID" value="KAG7307694.1"/>
    <property type="molecule type" value="Genomic_DNA"/>
</dbReference>
<dbReference type="Proteomes" id="UP000823941">
    <property type="component" value="Chromosome 9"/>
</dbReference>
<evidence type="ECO:0000313" key="3">
    <source>
        <dbReference type="EMBL" id="KAG7307694.1"/>
    </source>
</evidence>
<accession>A0ABQ7QRP3</accession>
<gene>
    <name evidence="3" type="ORF">JYU34_006258</name>
</gene>
<sequence>MIYYSLLLLHIAIIIASLFQSGRGVVRGGAVVGQLQPVPRHAAAGTARGPRRRARQGRPRAPVHQYLQVTTATATACASARCCWDSSRAAAPRSPGTTSCTSTSVSTGNYSYSYSLCLGALLLGQLAGRGAALARDDLVHQYISIYR</sequence>
<reference evidence="3 4" key="1">
    <citation type="submission" date="2021-06" db="EMBL/GenBank/DDBJ databases">
        <title>A haploid diamondback moth (Plutella xylostella L.) genome assembly resolves 31 chromosomes and identifies a diamide resistance mutation.</title>
        <authorList>
            <person name="Ward C.M."/>
            <person name="Perry K.D."/>
            <person name="Baker G."/>
            <person name="Powis K."/>
            <person name="Heckel D.G."/>
            <person name="Baxter S.W."/>
        </authorList>
    </citation>
    <scope>NUCLEOTIDE SEQUENCE [LARGE SCALE GENOMIC DNA]</scope>
    <source>
        <strain evidence="3 4">LV</strain>
        <tissue evidence="3">Single pupa</tissue>
    </source>
</reference>
<comment type="caution">
    <text evidence="3">The sequence shown here is derived from an EMBL/GenBank/DDBJ whole genome shotgun (WGS) entry which is preliminary data.</text>
</comment>
<evidence type="ECO:0000256" key="2">
    <source>
        <dbReference type="SAM" id="SignalP"/>
    </source>
</evidence>
<feature type="chain" id="PRO_5046851256" evidence="2">
    <location>
        <begin position="25"/>
        <end position="147"/>
    </location>
</feature>
<keyword evidence="2" id="KW-0732">Signal</keyword>
<protein>
    <submittedName>
        <fullName evidence="3">Uncharacterized protein</fullName>
    </submittedName>
</protein>
<evidence type="ECO:0000256" key="1">
    <source>
        <dbReference type="SAM" id="MobiDB-lite"/>
    </source>
</evidence>